<evidence type="ECO:0000256" key="1">
    <source>
        <dbReference type="SAM" id="MobiDB-lite"/>
    </source>
</evidence>
<evidence type="ECO:0000313" key="3">
    <source>
        <dbReference type="Proteomes" id="UP000070544"/>
    </source>
</evidence>
<feature type="compositionally biased region" description="Basic and acidic residues" evidence="1">
    <location>
        <begin position="199"/>
        <end position="211"/>
    </location>
</feature>
<feature type="region of interest" description="Disordered" evidence="1">
    <location>
        <begin position="199"/>
        <end position="222"/>
    </location>
</feature>
<name>A0A139ASM1_GONPJ</name>
<reference evidence="2 3" key="1">
    <citation type="journal article" date="2015" name="Genome Biol. Evol.">
        <title>Phylogenomic analyses indicate that early fungi evolved digesting cell walls of algal ancestors of land plants.</title>
        <authorList>
            <person name="Chang Y."/>
            <person name="Wang S."/>
            <person name="Sekimoto S."/>
            <person name="Aerts A.L."/>
            <person name="Choi C."/>
            <person name="Clum A."/>
            <person name="LaButti K.M."/>
            <person name="Lindquist E.A."/>
            <person name="Yee Ngan C."/>
            <person name="Ohm R.A."/>
            <person name="Salamov A.A."/>
            <person name="Grigoriev I.V."/>
            <person name="Spatafora J.W."/>
            <person name="Berbee M.L."/>
        </authorList>
    </citation>
    <scope>NUCLEOTIDE SEQUENCE [LARGE SCALE GENOMIC DNA]</scope>
    <source>
        <strain evidence="2 3">JEL478</strain>
    </source>
</reference>
<dbReference type="Proteomes" id="UP000070544">
    <property type="component" value="Unassembled WGS sequence"/>
</dbReference>
<feature type="region of interest" description="Disordered" evidence="1">
    <location>
        <begin position="69"/>
        <end position="95"/>
    </location>
</feature>
<keyword evidence="3" id="KW-1185">Reference proteome</keyword>
<sequence>MSAEMEFLRKVEKLSVQVTERDQTIGRLRSRLRSKDEYIRQLESIVLELRNGSMDTAQKLSAEIELSEVREKENHDVREEEKHGYKEIGPDGSDIVQTSKSGGRQLNGLTAETPMGSTILTPVVHVSAADIENLKVRFAQLEAENITLRSELENNSRSAVPIDSAEGGSSDFSVASSAFDLQSLDDAKARIAELEHQLSKERAAKTEESSKAHHRIASLEAE</sequence>
<gene>
    <name evidence="2" type="ORF">M427DRAFT_428653</name>
</gene>
<protein>
    <submittedName>
        <fullName evidence="2">Uncharacterized protein</fullName>
    </submittedName>
</protein>
<organism evidence="2 3">
    <name type="scientific">Gonapodya prolifera (strain JEL478)</name>
    <name type="common">Monoblepharis prolifera</name>
    <dbReference type="NCBI Taxonomy" id="1344416"/>
    <lineage>
        <taxon>Eukaryota</taxon>
        <taxon>Fungi</taxon>
        <taxon>Fungi incertae sedis</taxon>
        <taxon>Chytridiomycota</taxon>
        <taxon>Chytridiomycota incertae sedis</taxon>
        <taxon>Monoblepharidomycetes</taxon>
        <taxon>Monoblepharidales</taxon>
        <taxon>Gonapodyaceae</taxon>
        <taxon>Gonapodya</taxon>
    </lineage>
</organism>
<dbReference type="AlphaFoldDB" id="A0A139ASM1"/>
<feature type="compositionally biased region" description="Basic and acidic residues" evidence="1">
    <location>
        <begin position="69"/>
        <end position="89"/>
    </location>
</feature>
<proteinExistence type="predicted"/>
<dbReference type="EMBL" id="KQ965737">
    <property type="protein sequence ID" value="KXS19740.1"/>
    <property type="molecule type" value="Genomic_DNA"/>
</dbReference>
<evidence type="ECO:0000313" key="2">
    <source>
        <dbReference type="EMBL" id="KXS19740.1"/>
    </source>
</evidence>
<accession>A0A139ASM1</accession>